<dbReference type="PANTHER" id="PTHR43308:SF5">
    <property type="entry name" value="S-LAYER PROTEIN _ PEPTIDOGLYCAN ENDO-BETA-N-ACETYLGLUCOSAMINIDASE"/>
    <property type="match status" value="1"/>
</dbReference>
<dbReference type="InterPro" id="IPR051465">
    <property type="entry name" value="Cell_Envelope_Struct_Comp"/>
</dbReference>
<proteinExistence type="predicted"/>
<dbReference type="EMBL" id="JAJEPX010000005">
    <property type="protein sequence ID" value="MCC2176151.1"/>
    <property type="molecule type" value="Genomic_DNA"/>
</dbReference>
<keyword evidence="2" id="KW-0732">Signal</keyword>
<dbReference type="InterPro" id="IPR001119">
    <property type="entry name" value="SLH_dom"/>
</dbReference>
<protein>
    <submittedName>
        <fullName evidence="4">S-layer homology domain-containing protein</fullName>
    </submittedName>
</protein>
<comment type="caution">
    <text evidence="4">The sequence shown here is derived from an EMBL/GenBank/DDBJ whole genome shotgun (WGS) entry which is preliminary data.</text>
</comment>
<dbReference type="Pfam" id="PF01841">
    <property type="entry name" value="Transglut_core"/>
    <property type="match status" value="1"/>
</dbReference>
<name>A0AAW4VZM5_9FIRM</name>
<dbReference type="GeneID" id="98660985"/>
<evidence type="ECO:0000313" key="4">
    <source>
        <dbReference type="EMBL" id="MCC2176151.1"/>
    </source>
</evidence>
<dbReference type="PROSITE" id="PS51272">
    <property type="entry name" value="SLH"/>
    <property type="match status" value="3"/>
</dbReference>
<evidence type="ECO:0000256" key="1">
    <source>
        <dbReference type="ARBA" id="ARBA00022737"/>
    </source>
</evidence>
<evidence type="ECO:0000259" key="3">
    <source>
        <dbReference type="PROSITE" id="PS51272"/>
    </source>
</evidence>
<dbReference type="AlphaFoldDB" id="A0AAW4VZM5"/>
<keyword evidence="1" id="KW-0677">Repeat</keyword>
<dbReference type="RefSeq" id="WP_227600214.1">
    <property type="nucleotide sequence ID" value="NZ_JAJEPX010000005.1"/>
</dbReference>
<feature type="domain" description="SLH" evidence="3">
    <location>
        <begin position="142"/>
        <end position="198"/>
    </location>
</feature>
<feature type="domain" description="SLH" evidence="3">
    <location>
        <begin position="18"/>
        <end position="77"/>
    </location>
</feature>
<dbReference type="SMART" id="SM00460">
    <property type="entry name" value="TGc"/>
    <property type="match status" value="1"/>
</dbReference>
<feature type="domain" description="SLH" evidence="3">
    <location>
        <begin position="78"/>
        <end position="141"/>
    </location>
</feature>
<feature type="signal peptide" evidence="2">
    <location>
        <begin position="1"/>
        <end position="25"/>
    </location>
</feature>
<feature type="chain" id="PRO_5043520769" evidence="2">
    <location>
        <begin position="26"/>
        <end position="582"/>
    </location>
</feature>
<organism evidence="4 5">
    <name type="scientific">Agathobaculum butyriciproducens</name>
    <dbReference type="NCBI Taxonomy" id="1628085"/>
    <lineage>
        <taxon>Bacteria</taxon>
        <taxon>Bacillati</taxon>
        <taxon>Bacillota</taxon>
        <taxon>Clostridia</taxon>
        <taxon>Eubacteriales</taxon>
        <taxon>Butyricicoccaceae</taxon>
        <taxon>Agathobaculum</taxon>
    </lineage>
</organism>
<gene>
    <name evidence="4" type="ORF">LKD22_03225</name>
</gene>
<dbReference type="PANTHER" id="PTHR43308">
    <property type="entry name" value="OUTER MEMBRANE PROTEIN ALPHA-RELATED"/>
    <property type="match status" value="1"/>
</dbReference>
<dbReference type="Gene3D" id="3.10.620.30">
    <property type="match status" value="1"/>
</dbReference>
<dbReference type="InterPro" id="IPR002931">
    <property type="entry name" value="Transglutaminase-like"/>
</dbReference>
<dbReference type="Pfam" id="PF00395">
    <property type="entry name" value="SLH"/>
    <property type="match status" value="3"/>
</dbReference>
<evidence type="ECO:0000313" key="5">
    <source>
        <dbReference type="Proteomes" id="UP001298753"/>
    </source>
</evidence>
<evidence type="ECO:0000256" key="2">
    <source>
        <dbReference type="SAM" id="SignalP"/>
    </source>
</evidence>
<keyword evidence="5" id="KW-1185">Reference proteome</keyword>
<reference evidence="4 5" key="1">
    <citation type="submission" date="2021-10" db="EMBL/GenBank/DDBJ databases">
        <title>Anaerobic single-cell dispensing facilitates the cultivation of human gut bacteria.</title>
        <authorList>
            <person name="Afrizal A."/>
        </authorList>
    </citation>
    <scope>NUCLEOTIDE SEQUENCE [LARGE SCALE GENOMIC DNA]</scope>
    <source>
        <strain evidence="4 5">CLA-AA-H270</strain>
    </source>
</reference>
<dbReference type="InterPro" id="IPR038765">
    <property type="entry name" value="Papain-like_cys_pep_sf"/>
</dbReference>
<dbReference type="Proteomes" id="UP001298753">
    <property type="component" value="Unassembled WGS sequence"/>
</dbReference>
<accession>A0AAW4VZM5</accession>
<sequence length="582" mass="64311">MMKKRMTAGMLATLMAAVLPVSACAAQSSAPQPQLNTAEHMQYMNGYTDGTFRPDASITRAEASKLLTSLLVDWGEHRDYLFSDVSVSAWYANAVCQMINFGLVNGYTDGTFKPNAKITRAEFVAILSRFPHTDIGTDKSFADVPKTNWAYNAVQTALAQGWISAGTNFRPNAPITRAETVTILNRVLGRQADEFTINTSEGIRIMPDVPNTHWAYWDMLEATTDHKFDKSSGSEKWTSFDKETTDLTPGWHNIGGKLFHVNEDKQFDHDKFIGSLELDHNGYYITGSTELDTLLVSAVKSVVKDSMTQQQKLRAVYDYAKNTFGYLGIGAADTSKSDWALTSATDMLKTHKGNCYSWAAGFTYLARQVGFDAQAIPGTGVSPKGSESVHAWTEITIDGTAYTFDPQIESVYKKRYNENYDLFMKKYGEGVWGYKKPEVTEPEQPETVKVDEQLSALVSKIYGARPFGGMGVAEEALYNGMGEDGMSRGLFWYLGTDDIKFEAGVASESMITSQAHSIVVLRFADEKQAADAAAKLKTTVDPRKWICVGVDEAKVVSKGKLVCVVMDDENGDYYINNFKANA</sequence>
<dbReference type="SUPFAM" id="SSF54001">
    <property type="entry name" value="Cysteine proteinases"/>
    <property type="match status" value="1"/>
</dbReference>